<name>A0A4E0QSP6_9EURY</name>
<gene>
    <name evidence="2" type="ORF">CUN85_04035</name>
</gene>
<dbReference type="Pfam" id="PF13358">
    <property type="entry name" value="DDE_3"/>
    <property type="match status" value="1"/>
</dbReference>
<evidence type="ECO:0000313" key="2">
    <source>
        <dbReference type="EMBL" id="TGC10658.1"/>
    </source>
</evidence>
<dbReference type="AlphaFoldDB" id="A0A4E0QSP6"/>
<dbReference type="EMBL" id="PGGK01000003">
    <property type="protein sequence ID" value="TGC10658.1"/>
    <property type="molecule type" value="Genomic_DNA"/>
</dbReference>
<comment type="caution">
    <text evidence="2">The sequence shown here is derived from an EMBL/GenBank/DDBJ whole genome shotgun (WGS) entry which is preliminary data.</text>
</comment>
<dbReference type="InterPro" id="IPR038717">
    <property type="entry name" value="Tc1-like_DDE_dom"/>
</dbReference>
<dbReference type="SUPFAM" id="SSF46689">
    <property type="entry name" value="Homeodomain-like"/>
    <property type="match status" value="1"/>
</dbReference>
<dbReference type="Pfam" id="PF13565">
    <property type="entry name" value="HTH_32"/>
    <property type="match status" value="1"/>
</dbReference>
<keyword evidence="3" id="KW-1185">Reference proteome</keyword>
<protein>
    <submittedName>
        <fullName evidence="2">IS630 family transposase</fullName>
    </submittedName>
</protein>
<dbReference type="NCBIfam" id="NF033545">
    <property type="entry name" value="transpos_IS630"/>
    <property type="match status" value="1"/>
</dbReference>
<evidence type="ECO:0000313" key="3">
    <source>
        <dbReference type="Proteomes" id="UP000297295"/>
    </source>
</evidence>
<accession>A0A4E0QSP6</accession>
<dbReference type="InterPro" id="IPR047655">
    <property type="entry name" value="Transpos_IS630-like"/>
</dbReference>
<proteinExistence type="predicted"/>
<sequence>MQRKFIVTLTKEERNELESIISKGKHKSQKYQNALILLNCDEGEFQKKKHTNEVISSVLNISMRKIDRIKKRFVEDGLNVALNGKENERIYQKKIDGDLEAHIIALSCSEPPKGHSQWSLRLLADKVVELEYIDNISYESIRRVLKKRTLKPWKRIGWVIPPEQNSSFVAQMEMVLDVYKRNYSASNPVICMDESPKQLISETRANIPSSHGKASRHDYEYRREGVCNIFVACEPLTGKRIVEITERKTKKDWAFFIEKIAKMYDYSEKITLIMDNYNTHTLGSFYETFIPEKAKSLLDKFEFIFTPKHGSWLNMAEIELNVLNKQCLNRRIGDRKILVEEVNAWVNYRNNLDSKINWRFTTSDARIKLKRLYPTIEM</sequence>
<dbReference type="OrthoDB" id="134998at2157"/>
<evidence type="ECO:0000259" key="1">
    <source>
        <dbReference type="Pfam" id="PF13358"/>
    </source>
</evidence>
<reference evidence="2 3" key="1">
    <citation type="submission" date="2017-11" db="EMBL/GenBank/DDBJ databases">
        <title>Isolation and Characterization of Methanogenic Archaea from Saline Meromictic Lake at Siberia.</title>
        <authorList>
            <person name="Shen Y."/>
            <person name="Huang H.-H."/>
            <person name="Lai M.-C."/>
            <person name="Chen S.-C."/>
        </authorList>
    </citation>
    <scope>NUCLEOTIDE SEQUENCE [LARGE SCALE GENOMIC DNA]</scope>
    <source>
        <strain evidence="2 3">SY-01</strain>
    </source>
</reference>
<dbReference type="Proteomes" id="UP000297295">
    <property type="component" value="Unassembled WGS sequence"/>
</dbReference>
<feature type="domain" description="Tc1-like transposase DDE" evidence="1">
    <location>
        <begin position="188"/>
        <end position="336"/>
    </location>
</feature>
<dbReference type="InterPro" id="IPR009057">
    <property type="entry name" value="Homeodomain-like_sf"/>
</dbReference>
<organism evidence="2 3">
    <name type="scientific">Methanolobus halotolerans</name>
    <dbReference type="NCBI Taxonomy" id="2052935"/>
    <lineage>
        <taxon>Archaea</taxon>
        <taxon>Methanobacteriati</taxon>
        <taxon>Methanobacteriota</taxon>
        <taxon>Stenosarchaea group</taxon>
        <taxon>Methanomicrobia</taxon>
        <taxon>Methanosarcinales</taxon>
        <taxon>Methanosarcinaceae</taxon>
        <taxon>Methanolobus</taxon>
    </lineage>
</organism>
<dbReference type="RefSeq" id="WP_135389038.1">
    <property type="nucleotide sequence ID" value="NZ_PGGK01000003.1"/>
</dbReference>